<evidence type="ECO:0000313" key="3">
    <source>
        <dbReference type="Proteomes" id="UP000785613"/>
    </source>
</evidence>
<reference evidence="2 3" key="1">
    <citation type="submission" date="2019-09" db="EMBL/GenBank/DDBJ databases">
        <title>Taxonomy of Antarctic Massilia spp.: description of Massilia rubra sp. nov., Massilia aquatica sp. nov., Massilia mucilaginosa sp. nov., Massilia frigida sp. nov. isolated from streams, lakes and regoliths.</title>
        <authorList>
            <person name="Holochova P."/>
            <person name="Sedlacek I."/>
            <person name="Kralova S."/>
            <person name="Maslanova I."/>
            <person name="Busse H.-J."/>
            <person name="Stankova E."/>
            <person name="Vrbovska V."/>
            <person name="Kovarovic V."/>
            <person name="Bartak M."/>
            <person name="Svec P."/>
            <person name="Pantucek R."/>
        </authorList>
    </citation>
    <scope>NUCLEOTIDE SEQUENCE [LARGE SCALE GENOMIC DNA]</scope>
    <source>
        <strain evidence="2 3">CCM 8692</strain>
    </source>
</reference>
<feature type="domain" description="HTH luxR-type" evidence="1">
    <location>
        <begin position="6"/>
        <end position="63"/>
    </location>
</feature>
<comment type="caution">
    <text evidence="2">The sequence shown here is derived from an EMBL/GenBank/DDBJ whole genome shotgun (WGS) entry which is preliminary data.</text>
</comment>
<accession>A0ABX0LRY0</accession>
<dbReference type="SUPFAM" id="SSF46894">
    <property type="entry name" value="C-terminal effector domain of the bipartite response regulators"/>
    <property type="match status" value="1"/>
</dbReference>
<protein>
    <submittedName>
        <fullName evidence="2">Helix-turn-helix transcriptional regulator</fullName>
    </submittedName>
</protein>
<dbReference type="InterPro" id="IPR036388">
    <property type="entry name" value="WH-like_DNA-bd_sf"/>
</dbReference>
<organism evidence="2 3">
    <name type="scientific">Massilia rubra</name>
    <dbReference type="NCBI Taxonomy" id="2607910"/>
    <lineage>
        <taxon>Bacteria</taxon>
        <taxon>Pseudomonadati</taxon>
        <taxon>Pseudomonadota</taxon>
        <taxon>Betaproteobacteria</taxon>
        <taxon>Burkholderiales</taxon>
        <taxon>Oxalobacteraceae</taxon>
        <taxon>Telluria group</taxon>
        <taxon>Massilia</taxon>
    </lineage>
</organism>
<keyword evidence="3" id="KW-1185">Reference proteome</keyword>
<dbReference type="InterPro" id="IPR000792">
    <property type="entry name" value="Tscrpt_reg_LuxR_C"/>
</dbReference>
<dbReference type="SMART" id="SM00421">
    <property type="entry name" value="HTH_LUXR"/>
    <property type="match status" value="1"/>
</dbReference>
<dbReference type="RefSeq" id="WP_167222072.1">
    <property type="nucleotide sequence ID" value="NZ_VUYU01000002.1"/>
</dbReference>
<dbReference type="InterPro" id="IPR016032">
    <property type="entry name" value="Sig_transdc_resp-reg_C-effctor"/>
</dbReference>
<evidence type="ECO:0000313" key="2">
    <source>
        <dbReference type="EMBL" id="NHZ32901.1"/>
    </source>
</evidence>
<evidence type="ECO:0000259" key="1">
    <source>
        <dbReference type="SMART" id="SM00421"/>
    </source>
</evidence>
<dbReference type="Proteomes" id="UP000785613">
    <property type="component" value="Unassembled WGS sequence"/>
</dbReference>
<dbReference type="Gene3D" id="1.10.10.10">
    <property type="entry name" value="Winged helix-like DNA-binding domain superfamily/Winged helix DNA-binding domain"/>
    <property type="match status" value="1"/>
</dbReference>
<proteinExistence type="predicted"/>
<gene>
    <name evidence="2" type="ORF">F0185_04760</name>
</gene>
<dbReference type="Pfam" id="PF00196">
    <property type="entry name" value="GerE"/>
    <property type="match status" value="1"/>
</dbReference>
<dbReference type="EMBL" id="VUYU01000002">
    <property type="protein sequence ID" value="NHZ32901.1"/>
    <property type="molecule type" value="Genomic_DNA"/>
</dbReference>
<name>A0ABX0LRY0_9BURK</name>
<sequence>MTNQVKRELTFREQEILLLIGRSFNSRSIAVMLGIAYFTVRKHRSNILVKLDLHGAGRIACYAAVAAGGAPDSNFAQHGPP</sequence>
<dbReference type="PRINTS" id="PR00038">
    <property type="entry name" value="HTHLUXR"/>
</dbReference>